<feature type="domain" description="DUF4097" evidence="2">
    <location>
        <begin position="42"/>
        <end position="218"/>
    </location>
</feature>
<accession>A0A9D1E5P8</accession>
<protein>
    <submittedName>
        <fullName evidence="3">DUF4097 family beta strand repeat protein</fullName>
    </submittedName>
</protein>
<comment type="caution">
    <text evidence="3">The sequence shown here is derived from an EMBL/GenBank/DDBJ whole genome shotgun (WGS) entry which is preliminary data.</text>
</comment>
<evidence type="ECO:0000259" key="2">
    <source>
        <dbReference type="Pfam" id="PF13349"/>
    </source>
</evidence>
<organism evidence="3 4">
    <name type="scientific">Candidatus Coproplasma avicola</name>
    <dbReference type="NCBI Taxonomy" id="2840744"/>
    <lineage>
        <taxon>Bacteria</taxon>
        <taxon>Bacillati</taxon>
        <taxon>Bacillota</taxon>
        <taxon>Clostridia</taxon>
        <taxon>Eubacteriales</taxon>
        <taxon>Candidatus Coproplasma</taxon>
    </lineage>
</organism>
<evidence type="ECO:0000313" key="3">
    <source>
        <dbReference type="EMBL" id="HIR66661.1"/>
    </source>
</evidence>
<dbReference type="Pfam" id="PF13349">
    <property type="entry name" value="DUF4097"/>
    <property type="match status" value="1"/>
</dbReference>
<evidence type="ECO:0000313" key="4">
    <source>
        <dbReference type="Proteomes" id="UP000823913"/>
    </source>
</evidence>
<dbReference type="InterPro" id="IPR025164">
    <property type="entry name" value="Toastrack_DUF4097"/>
</dbReference>
<feature type="chain" id="PRO_5039073692" evidence="1">
    <location>
        <begin position="21"/>
        <end position="219"/>
    </location>
</feature>
<gene>
    <name evidence="3" type="ORF">IAB94_01290</name>
</gene>
<sequence>MKKLTAFLCAVAGAALAVFAGCAQEQTFTQKTYDYDGEIVSVAIDVTDRQVDISASEDGGVHIYYYDSEKEYLDIAVSDDDKLTVSLVLDKEWTDFIGTKPSVEYRKIAVEVPDGAIVSLTASTTNEDIKASSLSLADSITLSSNGGNVVCEGVNAGKSLSLAAKNGNITGTLVGGWDDYSITCTIKKGDSNLPESKEGGSKSLAVDCNNGDVNIQFAQ</sequence>
<reference evidence="3" key="2">
    <citation type="journal article" date="2021" name="PeerJ">
        <title>Extensive microbial diversity within the chicken gut microbiome revealed by metagenomics and culture.</title>
        <authorList>
            <person name="Gilroy R."/>
            <person name="Ravi A."/>
            <person name="Getino M."/>
            <person name="Pursley I."/>
            <person name="Horton D.L."/>
            <person name="Alikhan N.F."/>
            <person name="Baker D."/>
            <person name="Gharbi K."/>
            <person name="Hall N."/>
            <person name="Watson M."/>
            <person name="Adriaenssens E.M."/>
            <person name="Foster-Nyarko E."/>
            <person name="Jarju S."/>
            <person name="Secka A."/>
            <person name="Antonio M."/>
            <person name="Oren A."/>
            <person name="Chaudhuri R.R."/>
            <person name="La Ragione R."/>
            <person name="Hildebrand F."/>
            <person name="Pallen M.J."/>
        </authorList>
    </citation>
    <scope>NUCLEOTIDE SEQUENCE</scope>
    <source>
        <strain evidence="3">ChiW16-3235</strain>
    </source>
</reference>
<feature type="signal peptide" evidence="1">
    <location>
        <begin position="1"/>
        <end position="20"/>
    </location>
</feature>
<keyword evidence="1" id="KW-0732">Signal</keyword>
<dbReference type="Proteomes" id="UP000823913">
    <property type="component" value="Unassembled WGS sequence"/>
</dbReference>
<evidence type="ECO:0000256" key="1">
    <source>
        <dbReference type="SAM" id="SignalP"/>
    </source>
</evidence>
<name>A0A9D1E5P8_9FIRM</name>
<proteinExistence type="predicted"/>
<dbReference type="PROSITE" id="PS51257">
    <property type="entry name" value="PROKAR_LIPOPROTEIN"/>
    <property type="match status" value="1"/>
</dbReference>
<dbReference type="AlphaFoldDB" id="A0A9D1E5P8"/>
<reference evidence="3" key="1">
    <citation type="submission" date="2020-10" db="EMBL/GenBank/DDBJ databases">
        <authorList>
            <person name="Gilroy R."/>
        </authorList>
    </citation>
    <scope>NUCLEOTIDE SEQUENCE</scope>
    <source>
        <strain evidence="3">ChiW16-3235</strain>
    </source>
</reference>
<dbReference type="EMBL" id="DVHK01000030">
    <property type="protein sequence ID" value="HIR66661.1"/>
    <property type="molecule type" value="Genomic_DNA"/>
</dbReference>